<name>B9KZR6_THERP</name>
<dbReference type="PANTHER" id="PTHR43739:SF5">
    <property type="entry name" value="EXO-ALPHA-SIALIDASE"/>
    <property type="match status" value="1"/>
</dbReference>
<dbReference type="KEGG" id="tro:trd_1536"/>
<dbReference type="STRING" id="309801.trd_1536"/>
<dbReference type="EMBL" id="CP001275">
    <property type="protein sequence ID" value="ACM05871.1"/>
    <property type="molecule type" value="Genomic_DNA"/>
</dbReference>
<dbReference type="Proteomes" id="UP000000447">
    <property type="component" value="Chromosome"/>
</dbReference>
<protein>
    <submittedName>
        <fullName evidence="1">BNR/Asp-box repeat domain protein</fullName>
    </submittedName>
</protein>
<sequence length="342" mass="37097">MSTLYALTGNDVVLLQESSRSWRAEVLLRDVGAQCIALDPHDARRLVVGTFDRGLLLSEDAGRSWRQATGLPAQRILSVAISSSRVVGGRGVIFAGAEPSALYWSDDNGSSWQEARSLRELPSAASWSFPPRPWTSHVRAIAVSPHDPNLILVGIELGGVLRSTDGGVTWADQRPGCYLDCHALLLHPAAPNLVYEAAGGGVAVSRDAGDTWRAEDEGIDRRYVWALASSPDDPAIWFVSAAPGPREAHGPGPHRDAVPIRVGEANARIFRRVADQPWRPVEGLPDPLPSMPYALLIPPGEPRMLYVGFRDGRLWRGRELGSIWEELPVRLDSVLVLAAALA</sequence>
<gene>
    <name evidence="1" type="ordered locus">trd_1536</name>
</gene>
<dbReference type="SUPFAM" id="SSF110296">
    <property type="entry name" value="Oligoxyloglucan reducing end-specific cellobiohydrolase"/>
    <property type="match status" value="1"/>
</dbReference>
<dbReference type="GO" id="GO:0010411">
    <property type="term" value="P:xyloglucan metabolic process"/>
    <property type="evidence" value="ECO:0007669"/>
    <property type="project" value="TreeGrafter"/>
</dbReference>
<dbReference type="HOGENOM" id="CLU_058803_1_0_0"/>
<accession>B9KZR6</accession>
<dbReference type="CDD" id="cd15482">
    <property type="entry name" value="Sialidase_non-viral"/>
    <property type="match status" value="1"/>
</dbReference>
<keyword evidence="2" id="KW-1185">Reference proteome</keyword>
<evidence type="ECO:0000313" key="1">
    <source>
        <dbReference type="EMBL" id="ACM05871.1"/>
    </source>
</evidence>
<dbReference type="PANTHER" id="PTHR43739">
    <property type="entry name" value="XYLOGLUCANASE (EUROFUNG)"/>
    <property type="match status" value="1"/>
</dbReference>
<dbReference type="InterPro" id="IPR015943">
    <property type="entry name" value="WD40/YVTN_repeat-like_dom_sf"/>
</dbReference>
<reference evidence="1 2" key="1">
    <citation type="journal article" date="2009" name="PLoS ONE">
        <title>Complete genome sequence of the aerobic CO-oxidizing thermophile Thermomicrobium roseum.</title>
        <authorList>
            <person name="Wu D."/>
            <person name="Raymond J."/>
            <person name="Wu M."/>
            <person name="Chatterji S."/>
            <person name="Ren Q."/>
            <person name="Graham J.E."/>
            <person name="Bryant D.A."/>
            <person name="Robb F."/>
            <person name="Colman A."/>
            <person name="Tallon L.J."/>
            <person name="Badger J.H."/>
            <person name="Madupu R."/>
            <person name="Ward N.L."/>
            <person name="Eisen J.A."/>
        </authorList>
    </citation>
    <scope>NUCLEOTIDE SEQUENCE [LARGE SCALE GENOMIC DNA]</scope>
    <source>
        <strain evidence="2">ATCC 27502 / DSM 5159 / P-2</strain>
    </source>
</reference>
<dbReference type="OrthoDB" id="9757947at2"/>
<proteinExistence type="predicted"/>
<dbReference type="RefSeq" id="WP_015922483.1">
    <property type="nucleotide sequence ID" value="NC_011959.1"/>
</dbReference>
<organism evidence="1 2">
    <name type="scientific">Thermomicrobium roseum (strain ATCC 27502 / DSM 5159 / P-2)</name>
    <dbReference type="NCBI Taxonomy" id="309801"/>
    <lineage>
        <taxon>Bacteria</taxon>
        <taxon>Pseudomonadati</taxon>
        <taxon>Thermomicrobiota</taxon>
        <taxon>Thermomicrobia</taxon>
        <taxon>Thermomicrobiales</taxon>
        <taxon>Thermomicrobiaceae</taxon>
        <taxon>Thermomicrobium</taxon>
    </lineage>
</organism>
<dbReference type="InterPro" id="IPR052025">
    <property type="entry name" value="Xyloglucanase_GH74"/>
</dbReference>
<dbReference type="AlphaFoldDB" id="B9KZR6"/>
<evidence type="ECO:0000313" key="2">
    <source>
        <dbReference type="Proteomes" id="UP000000447"/>
    </source>
</evidence>
<dbReference type="Gene3D" id="2.130.10.10">
    <property type="entry name" value="YVTN repeat-like/Quinoprotein amine dehydrogenase"/>
    <property type="match status" value="1"/>
</dbReference>
<dbReference type="eggNOG" id="COG4447">
    <property type="taxonomic scope" value="Bacteria"/>
</dbReference>